<dbReference type="STRING" id="525898.Sdel_1669"/>
<dbReference type="EMBL" id="CP001816">
    <property type="protein sequence ID" value="ACZ12684.1"/>
    <property type="molecule type" value="Genomic_DNA"/>
</dbReference>
<evidence type="ECO:0000313" key="1">
    <source>
        <dbReference type="EMBL" id="ACZ12684.1"/>
    </source>
</evidence>
<reference evidence="2" key="1">
    <citation type="submission" date="2009-11" db="EMBL/GenBank/DDBJ databases">
        <title>The complete genome of Sulfurospirillum deleyianum DSM 6946.</title>
        <authorList>
            <consortium name="US DOE Joint Genome Institute (JGI-PGF)"/>
            <person name="Lucas S."/>
            <person name="Copeland A."/>
            <person name="Lapidus A."/>
            <person name="Glavina del Rio T."/>
            <person name="Dalin E."/>
            <person name="Tice H."/>
            <person name="Bruce D."/>
            <person name="Goodwin L."/>
            <person name="Pitluck S."/>
            <person name="Kyrpides N."/>
            <person name="Mavromatis K."/>
            <person name="Ivanova N."/>
            <person name="Ovchinnikova G."/>
            <person name="Munk A.C."/>
            <person name="Lu M."/>
            <person name="Brettin T."/>
            <person name="Detter J.C."/>
            <person name="Han C."/>
            <person name="Tapia R."/>
            <person name="Larimer F."/>
            <person name="Land M."/>
            <person name="Hauser L."/>
            <person name="Markowitz V."/>
            <person name="Cheng J.F."/>
            <person name="Hugenholtz P."/>
            <person name="Woyke T."/>
            <person name="Wu D."/>
            <person name="Aumann P."/>
            <person name="Schneider S."/>
            <person name="Lang E."/>
            <person name="Spring S."/>
            <person name="Klenk H.P."/>
            <person name="Eisen J.A."/>
        </authorList>
    </citation>
    <scope>NUCLEOTIDE SEQUENCE [LARGE SCALE GENOMIC DNA]</scope>
    <source>
        <strain evidence="2">ATCC 51133 / DSM 6946 / 5175</strain>
    </source>
</reference>
<dbReference type="RefSeq" id="WP_012857434.1">
    <property type="nucleotide sequence ID" value="NC_013512.1"/>
</dbReference>
<protein>
    <submittedName>
        <fullName evidence="1">Uncharacterized protein</fullName>
    </submittedName>
</protein>
<organism evidence="1 2">
    <name type="scientific">Sulfurospirillum deleyianum (strain ATCC 51133 / DSM 6946 / 5175)</name>
    <dbReference type="NCBI Taxonomy" id="525898"/>
    <lineage>
        <taxon>Bacteria</taxon>
        <taxon>Pseudomonadati</taxon>
        <taxon>Campylobacterota</taxon>
        <taxon>Epsilonproteobacteria</taxon>
        <taxon>Campylobacterales</taxon>
        <taxon>Sulfurospirillaceae</taxon>
        <taxon>Sulfurospirillum</taxon>
    </lineage>
</organism>
<name>D1B3L4_SULD5</name>
<dbReference type="HOGENOM" id="CLU_201568_0_0_7"/>
<keyword evidence="2" id="KW-1185">Reference proteome</keyword>
<dbReference type="KEGG" id="sdl:Sdel_1669"/>
<dbReference type="OrthoDB" id="5432346at2"/>
<reference evidence="1 2" key="2">
    <citation type="journal article" date="2010" name="Stand. Genomic Sci.">
        <title>Complete genome sequence of Sulfurospirillum deleyianum type strain (5175).</title>
        <authorList>
            <person name="Sikorski J."/>
            <person name="Lapidus A."/>
            <person name="Copeland A."/>
            <person name="Glavina Del Rio T."/>
            <person name="Nolan M."/>
            <person name="Lucas S."/>
            <person name="Chen F."/>
            <person name="Tice H."/>
            <person name="Cheng J.F."/>
            <person name="Saunders E."/>
            <person name="Bruce D."/>
            <person name="Goodwin L."/>
            <person name="Pitluck S."/>
            <person name="Ovchinnikova G."/>
            <person name="Pati A."/>
            <person name="Ivanova N."/>
            <person name="Mavromatis K."/>
            <person name="Chen A."/>
            <person name="Palaniappan K."/>
            <person name="Chain P."/>
            <person name="Land M."/>
            <person name="Hauser L."/>
            <person name="Chang Y.J."/>
            <person name="Jeffries C.D."/>
            <person name="Brettin T."/>
            <person name="Detter J.C."/>
            <person name="Han C."/>
            <person name="Rohde M."/>
            <person name="Lang E."/>
            <person name="Spring S."/>
            <person name="Goker M."/>
            <person name="Bristow J."/>
            <person name="Eisen J.A."/>
            <person name="Markowitz V."/>
            <person name="Hugenholtz P."/>
            <person name="Kyrpides N.C."/>
            <person name="Klenk H.P."/>
        </authorList>
    </citation>
    <scope>NUCLEOTIDE SEQUENCE [LARGE SCALE GENOMIC DNA]</scope>
    <source>
        <strain evidence="2">ATCC 51133 / DSM 6946 / 5175</strain>
    </source>
</reference>
<evidence type="ECO:0000313" key="2">
    <source>
        <dbReference type="Proteomes" id="UP000002222"/>
    </source>
</evidence>
<proteinExistence type="predicted"/>
<gene>
    <name evidence="1" type="ordered locus">Sdel_1669</name>
</gene>
<accession>D1B3L4</accession>
<sequence>MGKIKKLCRLKKDEIKALMKKVIKIVSKPKFICEKCARVAKEEKYLCHALVLKIKKEKL</sequence>
<dbReference type="Proteomes" id="UP000002222">
    <property type="component" value="Chromosome"/>
</dbReference>
<dbReference type="eggNOG" id="ENOG5030179">
    <property type="taxonomic scope" value="Bacteria"/>
</dbReference>
<dbReference type="AlphaFoldDB" id="D1B3L4"/>